<proteinExistence type="predicted"/>
<comment type="caution">
    <text evidence="1">The sequence shown here is derived from an EMBL/GenBank/DDBJ whole genome shotgun (WGS) entry which is preliminary data.</text>
</comment>
<gene>
    <name evidence="1" type="ORF">PGT21_004873</name>
</gene>
<dbReference type="EMBL" id="VSWC01000105">
    <property type="protein sequence ID" value="KAA1086599.1"/>
    <property type="molecule type" value="Genomic_DNA"/>
</dbReference>
<organism evidence="1 2">
    <name type="scientific">Puccinia graminis f. sp. tritici</name>
    <dbReference type="NCBI Taxonomy" id="56615"/>
    <lineage>
        <taxon>Eukaryota</taxon>
        <taxon>Fungi</taxon>
        <taxon>Dikarya</taxon>
        <taxon>Basidiomycota</taxon>
        <taxon>Pucciniomycotina</taxon>
        <taxon>Pucciniomycetes</taxon>
        <taxon>Pucciniales</taxon>
        <taxon>Pucciniaceae</taxon>
        <taxon>Puccinia</taxon>
    </lineage>
</organism>
<dbReference type="Proteomes" id="UP000324748">
    <property type="component" value="Unassembled WGS sequence"/>
</dbReference>
<dbReference type="AlphaFoldDB" id="A0A5B0NFL5"/>
<evidence type="ECO:0000313" key="1">
    <source>
        <dbReference type="EMBL" id="KAA1086599.1"/>
    </source>
</evidence>
<accession>A0A5B0NFL5</accession>
<reference evidence="1 2" key="1">
    <citation type="submission" date="2019-05" db="EMBL/GenBank/DDBJ databases">
        <title>Emergence of the Ug99 lineage of the wheat stem rust pathogen through somatic hybridization.</title>
        <authorList>
            <person name="Li F."/>
            <person name="Upadhyaya N.M."/>
            <person name="Sperschneider J."/>
            <person name="Matny O."/>
            <person name="Nguyen-Phuc H."/>
            <person name="Mago R."/>
            <person name="Raley C."/>
            <person name="Miller M.E."/>
            <person name="Silverstein K.A.T."/>
            <person name="Henningsen E."/>
            <person name="Hirsch C.D."/>
            <person name="Visser B."/>
            <person name="Pretorius Z.A."/>
            <person name="Steffenson B.J."/>
            <person name="Schwessinger B."/>
            <person name="Dodds P.N."/>
            <person name="Figueroa M."/>
        </authorList>
    </citation>
    <scope>NUCLEOTIDE SEQUENCE [LARGE SCALE GENOMIC DNA]</scope>
    <source>
        <strain evidence="1">21-0</strain>
    </source>
</reference>
<protein>
    <submittedName>
        <fullName evidence="1">Uncharacterized protein</fullName>
    </submittedName>
</protein>
<evidence type="ECO:0000313" key="2">
    <source>
        <dbReference type="Proteomes" id="UP000324748"/>
    </source>
</evidence>
<name>A0A5B0NFL5_PUCGR</name>
<sequence length="81" mass="8668">MPILRIGYDDAGPRIAPCDAMRCDTNARITSVSSLLVLSPSAAYTKPQSAVGREPRSPPVPGFAPRKARLSTKACRFPQLA</sequence>
<keyword evidence="2" id="KW-1185">Reference proteome</keyword>